<dbReference type="EMBL" id="CP032707">
    <property type="protein sequence ID" value="AYG95410.1"/>
    <property type="molecule type" value="Genomic_DNA"/>
</dbReference>
<name>A0A494RLB6_9CAUL</name>
<keyword evidence="1" id="KW-0282">Flagellum</keyword>
<proteinExistence type="predicted"/>
<reference evidence="1 2" key="1">
    <citation type="submission" date="2018-10" db="EMBL/GenBank/DDBJ databases">
        <title>Complete genome sequence of Brevundimonas naejangsanensis BRV3.</title>
        <authorList>
            <person name="Berrios L."/>
            <person name="Ely B."/>
        </authorList>
    </citation>
    <scope>NUCLEOTIDE SEQUENCE [LARGE SCALE GENOMIC DNA]</scope>
    <source>
        <strain evidence="1 2">BRV3</strain>
    </source>
</reference>
<keyword evidence="1" id="KW-0969">Cilium</keyword>
<dbReference type="RefSeq" id="WP_121482557.1">
    <property type="nucleotide sequence ID" value="NZ_CP032707.1"/>
</dbReference>
<organism evidence="1 2">
    <name type="scientific">Brevundimonas naejangsanensis</name>
    <dbReference type="NCBI Taxonomy" id="588932"/>
    <lineage>
        <taxon>Bacteria</taxon>
        <taxon>Pseudomonadati</taxon>
        <taxon>Pseudomonadota</taxon>
        <taxon>Alphaproteobacteria</taxon>
        <taxon>Caulobacterales</taxon>
        <taxon>Caulobacteraceae</taxon>
        <taxon>Brevundimonas</taxon>
    </lineage>
</organism>
<dbReference type="GO" id="GO:0044781">
    <property type="term" value="P:bacterial-type flagellum organization"/>
    <property type="evidence" value="ECO:0007669"/>
    <property type="project" value="InterPro"/>
</dbReference>
<dbReference type="Pfam" id="PF07309">
    <property type="entry name" value="FlaF"/>
    <property type="match status" value="1"/>
</dbReference>
<sequence>MSLQAYKTAATRAETPREMEYRLFGQVTRALMHASTLDKSDLAGRMDALDWNRRLWSALSTACSDPSNAMPHALRAQIISLSLFINRHTSEVMRGGDDFTTLIDINRMIMQGLGGASDAA</sequence>
<protein>
    <submittedName>
        <fullName evidence="1">Flagellar biosynthesis regulatory protein FlaF</fullName>
    </submittedName>
</protein>
<evidence type="ECO:0000313" key="2">
    <source>
        <dbReference type="Proteomes" id="UP000276984"/>
    </source>
</evidence>
<dbReference type="NCBIfam" id="NF009435">
    <property type="entry name" value="PRK12794.1"/>
    <property type="match status" value="1"/>
</dbReference>
<dbReference type="AlphaFoldDB" id="A0A494RLB6"/>
<evidence type="ECO:0000313" key="1">
    <source>
        <dbReference type="EMBL" id="AYG95410.1"/>
    </source>
</evidence>
<dbReference type="Proteomes" id="UP000276984">
    <property type="component" value="Chromosome"/>
</dbReference>
<dbReference type="InterPro" id="IPR010845">
    <property type="entry name" value="FlaF"/>
</dbReference>
<keyword evidence="2" id="KW-1185">Reference proteome</keyword>
<gene>
    <name evidence="1" type="primary">flaF</name>
    <name evidence="1" type="ORF">D8I30_09650</name>
</gene>
<accession>A0A494RLB6</accession>
<keyword evidence="1" id="KW-0966">Cell projection</keyword>
<dbReference type="OrthoDB" id="9808944at2"/>